<protein>
    <recommendedName>
        <fullName evidence="1">ArnR1-like winged helix-turn-helix domain-containing protein</fullName>
    </recommendedName>
</protein>
<comment type="caution">
    <text evidence="2">The sequence shown here is derived from an EMBL/GenBank/DDBJ whole genome shotgun (WGS) entry which is preliminary data.</text>
</comment>
<dbReference type="InterPro" id="IPR036390">
    <property type="entry name" value="WH_DNA-bd_sf"/>
</dbReference>
<dbReference type="InterPro" id="IPR036388">
    <property type="entry name" value="WH-like_DNA-bd_sf"/>
</dbReference>
<dbReference type="SUPFAM" id="SSF46785">
    <property type="entry name" value="Winged helix' DNA-binding domain"/>
    <property type="match status" value="1"/>
</dbReference>
<dbReference type="Gene3D" id="1.10.10.10">
    <property type="entry name" value="Winged helix-like DNA-binding domain superfamily/Winged helix DNA-binding domain"/>
    <property type="match status" value="1"/>
</dbReference>
<dbReference type="RefSeq" id="WP_084270693.1">
    <property type="nucleotide sequence ID" value="NZ_LWMW01000087.1"/>
</dbReference>
<dbReference type="AlphaFoldDB" id="A0A166EJC5"/>
<keyword evidence="3" id="KW-1185">Reference proteome</keyword>
<organism evidence="2 3">
    <name type="scientific">Methanobrevibacter cuticularis</name>
    <dbReference type="NCBI Taxonomy" id="47311"/>
    <lineage>
        <taxon>Archaea</taxon>
        <taxon>Methanobacteriati</taxon>
        <taxon>Methanobacteriota</taxon>
        <taxon>Methanomada group</taxon>
        <taxon>Methanobacteria</taxon>
        <taxon>Methanobacteriales</taxon>
        <taxon>Methanobacteriaceae</taxon>
        <taxon>Methanobrevibacter</taxon>
    </lineage>
</organism>
<sequence length="93" mass="11045">MDEIEEGLIEKVSFVKLSKHRTKILKILKKKIMMPSEIRKKDNLSYTHLSRYLNSLKEKGLIICLNEQSKKGRYYKITPEGEKVIEFMEELDK</sequence>
<reference evidence="2 3" key="1">
    <citation type="submission" date="2016-04" db="EMBL/GenBank/DDBJ databases">
        <title>Genome sequence of Methanobrevibacter cuticularis DSM 11139.</title>
        <authorList>
            <person name="Poehlein A."/>
            <person name="Seedorf H."/>
            <person name="Daniel R."/>
        </authorList>
    </citation>
    <scope>NUCLEOTIDE SEQUENCE [LARGE SCALE GENOMIC DNA]</scope>
    <source>
        <strain evidence="2 3">DSM 11139</strain>
    </source>
</reference>
<evidence type="ECO:0000313" key="2">
    <source>
        <dbReference type="EMBL" id="KZX16719.1"/>
    </source>
</evidence>
<dbReference type="EMBL" id="LWMW01000087">
    <property type="protein sequence ID" value="KZX16719.1"/>
    <property type="molecule type" value="Genomic_DNA"/>
</dbReference>
<dbReference type="OrthoDB" id="74749at2157"/>
<evidence type="ECO:0000313" key="3">
    <source>
        <dbReference type="Proteomes" id="UP000077275"/>
    </source>
</evidence>
<dbReference type="STRING" id="47311.MBCUT_05830"/>
<evidence type="ECO:0000259" key="1">
    <source>
        <dbReference type="Pfam" id="PF14947"/>
    </source>
</evidence>
<proteinExistence type="predicted"/>
<gene>
    <name evidence="2" type="ORF">MBCUT_05830</name>
</gene>
<feature type="domain" description="ArnR1-like winged helix-turn-helix" evidence="1">
    <location>
        <begin position="23"/>
        <end position="92"/>
    </location>
</feature>
<accession>A0A166EJC5</accession>
<dbReference type="Proteomes" id="UP000077275">
    <property type="component" value="Unassembled WGS sequence"/>
</dbReference>
<dbReference type="Pfam" id="PF14947">
    <property type="entry name" value="HTH_45"/>
    <property type="match status" value="1"/>
</dbReference>
<name>A0A166EJC5_9EURY</name>
<dbReference type="InterPro" id="IPR038723">
    <property type="entry name" value="ArnR1-like_HTH"/>
</dbReference>
<dbReference type="PATRIC" id="fig|47311.3.peg.656"/>